<dbReference type="EMBL" id="VBOU01000078">
    <property type="protein sequence ID" value="TMQ54011.1"/>
    <property type="molecule type" value="Genomic_DNA"/>
</dbReference>
<evidence type="ECO:0000256" key="5">
    <source>
        <dbReference type="SAM" id="MobiDB-lite"/>
    </source>
</evidence>
<dbReference type="PANTHER" id="PTHR24422:SF19">
    <property type="entry name" value="CHEMOTAXIS PROTEIN METHYLTRANSFERASE"/>
    <property type="match status" value="1"/>
</dbReference>
<reference evidence="8 9" key="1">
    <citation type="journal article" date="2019" name="Nat. Microbiol.">
        <title>Mediterranean grassland soil C-N compound turnover is dependent on rainfall and depth, and is mediated by genomically divergent microorganisms.</title>
        <authorList>
            <person name="Diamond S."/>
            <person name="Andeer P.F."/>
            <person name="Li Z."/>
            <person name="Crits-Christoph A."/>
            <person name="Burstein D."/>
            <person name="Anantharaman K."/>
            <person name="Lane K.R."/>
            <person name="Thomas B.C."/>
            <person name="Pan C."/>
            <person name="Northen T.R."/>
            <person name="Banfield J.F."/>
        </authorList>
    </citation>
    <scope>NUCLEOTIDE SEQUENCE [LARGE SCALE GENOMIC DNA]</scope>
    <source>
        <strain evidence="8">WS_4</strain>
    </source>
</reference>
<dbReference type="PRINTS" id="PR00996">
    <property type="entry name" value="CHERMTFRASE"/>
</dbReference>
<evidence type="ECO:0000259" key="7">
    <source>
        <dbReference type="PROSITE" id="PS50123"/>
    </source>
</evidence>
<dbReference type="AlphaFoldDB" id="A0A538SRL9"/>
<dbReference type="PROSITE" id="PS50123">
    <property type="entry name" value="CHER"/>
    <property type="match status" value="1"/>
</dbReference>
<comment type="caution">
    <text evidence="4">Lacks conserved residue(s) required for the propagation of feature annotation.</text>
</comment>
<dbReference type="SUPFAM" id="SSF52172">
    <property type="entry name" value="CheY-like"/>
    <property type="match status" value="1"/>
</dbReference>
<dbReference type="InterPro" id="IPR000780">
    <property type="entry name" value="CheR_MeTrfase"/>
</dbReference>
<feature type="domain" description="Response regulatory" evidence="6">
    <location>
        <begin position="301"/>
        <end position="416"/>
    </location>
</feature>
<name>A0A538SRL9_UNCEI</name>
<dbReference type="InterPro" id="IPR029063">
    <property type="entry name" value="SAM-dependent_MTases_sf"/>
</dbReference>
<evidence type="ECO:0000256" key="2">
    <source>
        <dbReference type="ARBA" id="ARBA00022679"/>
    </source>
</evidence>
<evidence type="ECO:0000256" key="4">
    <source>
        <dbReference type="PROSITE-ProRule" id="PRU00169"/>
    </source>
</evidence>
<sequence>MAAERSGGDLTRRPMAELERRVGELFGLSLKECTPEGLAQRLRFRIQDRALDGVEAYAEYLLYSDDTVAWEDLAETLTANESRVFGAPGDFAPLFEITADSPWSRYARPGAGPFRCLSAACGTGEEAYSLAIALAEGRARAPAFEFEVIGADLSARAVASARRAAYPRARAASLPQEILERYFTEQDGGIVADSLRPYVRFARLNLCEPDSLPPLGTFDLILARDFLPVLTSDGRRTALANLARALKPGGILLLGPGDSIGESDLGLTPVRWGDRYAYEKPDPESGSARGGMPEEDPDAGTALVAHRSSLVRAWVRILLEQRGFVVDEAPDGIRVLERVVTGPPPGVYLLERTLPPQGGPWVADQLERRGAARSGILVFLAPGGSAASNGPSADTPPHVIELPLSSRDLDAVLPRL</sequence>
<dbReference type="InterPro" id="IPR050903">
    <property type="entry name" value="Bact_Chemotaxis_MeTrfase"/>
</dbReference>
<evidence type="ECO:0000259" key="6">
    <source>
        <dbReference type="PROSITE" id="PS50110"/>
    </source>
</evidence>
<evidence type="ECO:0000256" key="1">
    <source>
        <dbReference type="ARBA" id="ARBA00022603"/>
    </source>
</evidence>
<keyword evidence="3" id="KW-0949">S-adenosyl-L-methionine</keyword>
<dbReference type="PANTHER" id="PTHR24422">
    <property type="entry name" value="CHEMOTAXIS PROTEIN METHYLTRANSFERASE"/>
    <property type="match status" value="1"/>
</dbReference>
<proteinExistence type="predicted"/>
<keyword evidence="1 8" id="KW-0489">Methyltransferase</keyword>
<feature type="domain" description="CheR-type methyltransferase" evidence="7">
    <location>
        <begin position="10"/>
        <end position="260"/>
    </location>
</feature>
<feature type="region of interest" description="Disordered" evidence="5">
    <location>
        <begin position="278"/>
        <end position="299"/>
    </location>
</feature>
<dbReference type="GO" id="GO:0032259">
    <property type="term" value="P:methylation"/>
    <property type="evidence" value="ECO:0007669"/>
    <property type="project" value="UniProtKB-KW"/>
</dbReference>
<dbReference type="InterPro" id="IPR011006">
    <property type="entry name" value="CheY-like_superfamily"/>
</dbReference>
<dbReference type="PROSITE" id="PS50110">
    <property type="entry name" value="RESPONSE_REGULATORY"/>
    <property type="match status" value="1"/>
</dbReference>
<evidence type="ECO:0000256" key="3">
    <source>
        <dbReference type="ARBA" id="ARBA00022691"/>
    </source>
</evidence>
<dbReference type="GO" id="GO:0008757">
    <property type="term" value="F:S-adenosylmethionine-dependent methyltransferase activity"/>
    <property type="evidence" value="ECO:0007669"/>
    <property type="project" value="InterPro"/>
</dbReference>
<gene>
    <name evidence="8" type="ORF">E6K74_07765</name>
</gene>
<dbReference type="InterPro" id="IPR001789">
    <property type="entry name" value="Sig_transdc_resp-reg_receiver"/>
</dbReference>
<evidence type="ECO:0000313" key="9">
    <source>
        <dbReference type="Proteomes" id="UP000319829"/>
    </source>
</evidence>
<evidence type="ECO:0000313" key="8">
    <source>
        <dbReference type="EMBL" id="TMQ54011.1"/>
    </source>
</evidence>
<protein>
    <submittedName>
        <fullName evidence="8">Methyltransferase domain-containing protein</fullName>
    </submittedName>
</protein>
<dbReference type="SMART" id="SM00138">
    <property type="entry name" value="MeTrc"/>
    <property type="match status" value="1"/>
</dbReference>
<dbReference type="SUPFAM" id="SSF53335">
    <property type="entry name" value="S-adenosyl-L-methionine-dependent methyltransferases"/>
    <property type="match status" value="1"/>
</dbReference>
<dbReference type="Pfam" id="PF01739">
    <property type="entry name" value="CheR"/>
    <property type="match status" value="1"/>
</dbReference>
<dbReference type="Proteomes" id="UP000319829">
    <property type="component" value="Unassembled WGS sequence"/>
</dbReference>
<keyword evidence="2 8" id="KW-0808">Transferase</keyword>
<accession>A0A538SRL9</accession>
<organism evidence="8 9">
    <name type="scientific">Eiseniibacteriota bacterium</name>
    <dbReference type="NCBI Taxonomy" id="2212470"/>
    <lineage>
        <taxon>Bacteria</taxon>
        <taxon>Candidatus Eiseniibacteriota</taxon>
    </lineage>
</organism>
<dbReference type="Gene3D" id="3.40.50.150">
    <property type="entry name" value="Vaccinia Virus protein VP39"/>
    <property type="match status" value="1"/>
</dbReference>
<comment type="caution">
    <text evidence="8">The sequence shown here is derived from an EMBL/GenBank/DDBJ whole genome shotgun (WGS) entry which is preliminary data.</text>
</comment>
<dbReference type="InterPro" id="IPR022642">
    <property type="entry name" value="CheR_C"/>
</dbReference>
<dbReference type="GO" id="GO:0000160">
    <property type="term" value="P:phosphorelay signal transduction system"/>
    <property type="evidence" value="ECO:0007669"/>
    <property type="project" value="InterPro"/>
</dbReference>